<gene>
    <name evidence="4" type="ORF">I5731_00285</name>
</gene>
<dbReference type="AlphaFoldDB" id="A0A931MY15"/>
<dbReference type="SUPFAM" id="SSF55729">
    <property type="entry name" value="Acyl-CoA N-acyltransferases (Nat)"/>
    <property type="match status" value="1"/>
</dbReference>
<comment type="caution">
    <text evidence="4">The sequence shown here is derived from an EMBL/GenBank/DDBJ whole genome shotgun (WGS) entry which is preliminary data.</text>
</comment>
<reference evidence="4" key="1">
    <citation type="submission" date="2020-12" db="EMBL/GenBank/DDBJ databases">
        <title>Methylobrevis albus sp. nov., isolated from fresh water lack sediment.</title>
        <authorList>
            <person name="Zou Q."/>
        </authorList>
    </citation>
    <scope>NUCLEOTIDE SEQUENCE</scope>
    <source>
        <strain evidence="4">L22</strain>
    </source>
</reference>
<dbReference type="InterPro" id="IPR000182">
    <property type="entry name" value="GNAT_dom"/>
</dbReference>
<name>A0A931MY15_9HYPH</name>
<proteinExistence type="predicted"/>
<evidence type="ECO:0000256" key="1">
    <source>
        <dbReference type="ARBA" id="ARBA00022679"/>
    </source>
</evidence>
<feature type="domain" description="N-acetyltransferase" evidence="3">
    <location>
        <begin position="9"/>
        <end position="175"/>
    </location>
</feature>
<evidence type="ECO:0000256" key="2">
    <source>
        <dbReference type="ARBA" id="ARBA00023315"/>
    </source>
</evidence>
<keyword evidence="5" id="KW-1185">Reference proteome</keyword>
<sequence>MSTEGCSTTRVRELRESEIRERAGELAGVLFDAVSGGVRTAFAAPRWPLDAVRGVLDLADAVARGTIVLVAEHDGEIVGSVQLRPARSEVAPRRMELSTLVVHHRARRRGVASALTAAAEEAARERGCRILSVDTAADGEGRHVYDRLGFARVRFVPALALAQVGVDTISYHKVL</sequence>
<dbReference type="Proteomes" id="UP000631694">
    <property type="component" value="Unassembled WGS sequence"/>
</dbReference>
<dbReference type="Pfam" id="PF00583">
    <property type="entry name" value="Acetyltransf_1"/>
    <property type="match status" value="1"/>
</dbReference>
<organism evidence="4 5">
    <name type="scientific">Methylobrevis albus</name>
    <dbReference type="NCBI Taxonomy" id="2793297"/>
    <lineage>
        <taxon>Bacteria</taxon>
        <taxon>Pseudomonadati</taxon>
        <taxon>Pseudomonadota</taxon>
        <taxon>Alphaproteobacteria</taxon>
        <taxon>Hyphomicrobiales</taxon>
        <taxon>Pleomorphomonadaceae</taxon>
        <taxon>Methylobrevis</taxon>
    </lineage>
</organism>
<dbReference type="InterPro" id="IPR050832">
    <property type="entry name" value="Bact_Acetyltransf"/>
</dbReference>
<dbReference type="Gene3D" id="3.40.630.30">
    <property type="match status" value="1"/>
</dbReference>
<accession>A0A931MY15</accession>
<keyword evidence="1" id="KW-0808">Transferase</keyword>
<evidence type="ECO:0000313" key="5">
    <source>
        <dbReference type="Proteomes" id="UP000631694"/>
    </source>
</evidence>
<dbReference type="PANTHER" id="PTHR43877">
    <property type="entry name" value="AMINOALKYLPHOSPHONATE N-ACETYLTRANSFERASE-RELATED-RELATED"/>
    <property type="match status" value="1"/>
</dbReference>
<protein>
    <submittedName>
        <fullName evidence="4">GNAT family N-acetyltransferase</fullName>
    </submittedName>
</protein>
<dbReference type="PANTHER" id="PTHR43877:SF1">
    <property type="entry name" value="ACETYLTRANSFERASE"/>
    <property type="match status" value="1"/>
</dbReference>
<dbReference type="CDD" id="cd04301">
    <property type="entry name" value="NAT_SF"/>
    <property type="match status" value="1"/>
</dbReference>
<dbReference type="InterPro" id="IPR016181">
    <property type="entry name" value="Acyl_CoA_acyltransferase"/>
</dbReference>
<dbReference type="EMBL" id="JADZLT010000030">
    <property type="protein sequence ID" value="MBH0236246.1"/>
    <property type="molecule type" value="Genomic_DNA"/>
</dbReference>
<keyword evidence="2" id="KW-0012">Acyltransferase</keyword>
<evidence type="ECO:0000259" key="3">
    <source>
        <dbReference type="PROSITE" id="PS51186"/>
    </source>
</evidence>
<dbReference type="PROSITE" id="PS51186">
    <property type="entry name" value="GNAT"/>
    <property type="match status" value="1"/>
</dbReference>
<evidence type="ECO:0000313" key="4">
    <source>
        <dbReference type="EMBL" id="MBH0236246.1"/>
    </source>
</evidence>
<dbReference type="RefSeq" id="WP_197309352.1">
    <property type="nucleotide sequence ID" value="NZ_JADZLT010000030.1"/>
</dbReference>
<dbReference type="GO" id="GO:0016747">
    <property type="term" value="F:acyltransferase activity, transferring groups other than amino-acyl groups"/>
    <property type="evidence" value="ECO:0007669"/>
    <property type="project" value="InterPro"/>
</dbReference>